<organism evidence="1 2">
    <name type="scientific">Collinsella intestinalis</name>
    <dbReference type="NCBI Taxonomy" id="147207"/>
    <lineage>
        <taxon>Bacteria</taxon>
        <taxon>Bacillati</taxon>
        <taxon>Actinomycetota</taxon>
        <taxon>Coriobacteriia</taxon>
        <taxon>Coriobacteriales</taxon>
        <taxon>Coriobacteriaceae</taxon>
        <taxon>Collinsella</taxon>
    </lineage>
</organism>
<reference evidence="1 2" key="1">
    <citation type="submission" date="2018-08" db="EMBL/GenBank/DDBJ databases">
        <title>A genome reference for cultivated species of the human gut microbiota.</title>
        <authorList>
            <person name="Zou Y."/>
            <person name="Xue W."/>
            <person name="Luo G."/>
        </authorList>
    </citation>
    <scope>NUCLEOTIDE SEQUENCE [LARGE SCALE GENOMIC DNA]</scope>
    <source>
        <strain evidence="1 2">AM30-5LB</strain>
    </source>
</reference>
<dbReference type="AlphaFoldDB" id="A0A414FTA0"/>
<name>A0A414FTA0_9ACTN</name>
<protein>
    <recommendedName>
        <fullName evidence="3">Conjugal transfer protein TraD</fullName>
    </recommendedName>
</protein>
<evidence type="ECO:0000313" key="2">
    <source>
        <dbReference type="Proteomes" id="UP000286050"/>
    </source>
</evidence>
<proteinExistence type="predicted"/>
<evidence type="ECO:0000313" key="1">
    <source>
        <dbReference type="EMBL" id="RHD53965.1"/>
    </source>
</evidence>
<evidence type="ECO:0008006" key="3">
    <source>
        <dbReference type="Google" id="ProtNLM"/>
    </source>
</evidence>
<dbReference type="EMBL" id="QSJI01000015">
    <property type="protein sequence ID" value="RHD53965.1"/>
    <property type="molecule type" value="Genomic_DNA"/>
</dbReference>
<dbReference type="RefSeq" id="WP_118272413.1">
    <property type="nucleotide sequence ID" value="NZ_QSJI01000015.1"/>
</dbReference>
<accession>A0A414FTA0</accession>
<comment type="caution">
    <text evidence="1">The sequence shown here is derived from an EMBL/GenBank/DDBJ whole genome shotgun (WGS) entry which is preliminary data.</text>
</comment>
<dbReference type="Proteomes" id="UP000286050">
    <property type="component" value="Unassembled WGS sequence"/>
</dbReference>
<sequence length="95" mass="10500">MTRRTPEQQIAYHQDQIKRIKAAESRRRRNARTKRLCASAGKIEAVAGFELDEELAEALGSFLAKDAQNPDSWVARHLAARAAAERALAEAEGAL</sequence>
<gene>
    <name evidence="1" type="ORF">DW787_08145</name>
</gene>